<reference evidence="7" key="1">
    <citation type="submission" date="2006-01" db="EMBL/GenBank/DDBJ databases">
        <authorList>
            <person name="Lindblad-Toh K."/>
            <person name="Mauceli E."/>
            <person name="Grabherr M."/>
            <person name="Chang J.L."/>
            <person name="Lander E.S."/>
        </authorList>
    </citation>
    <scope>NUCLEOTIDE SEQUENCE [LARGE SCALE GENOMIC DNA]</scope>
</reference>
<dbReference type="GO" id="GO:0055107">
    <property type="term" value="P:Golgi to secretory granule transport"/>
    <property type="evidence" value="ECO:0007669"/>
    <property type="project" value="TreeGrafter"/>
</dbReference>
<dbReference type="GO" id="GO:0047496">
    <property type="term" value="P:vesicle transport along microtubule"/>
    <property type="evidence" value="ECO:0007669"/>
    <property type="project" value="TreeGrafter"/>
</dbReference>
<dbReference type="Bgee" id="ENSGACG00000020641">
    <property type="expression patterns" value="Expressed in pharyngeal gill and 4 other cell types or tissues"/>
</dbReference>
<evidence type="ECO:0000256" key="4">
    <source>
        <dbReference type="ARBA" id="ARBA00043196"/>
    </source>
</evidence>
<feature type="compositionally biased region" description="Low complexity" evidence="6">
    <location>
        <begin position="17"/>
        <end position="46"/>
    </location>
</feature>
<feature type="coiled-coil region" evidence="5">
    <location>
        <begin position="212"/>
        <end position="253"/>
    </location>
</feature>
<evidence type="ECO:0000256" key="6">
    <source>
        <dbReference type="SAM" id="MobiDB-lite"/>
    </source>
</evidence>
<sequence length="464" mass="52864">MFTQRKDSLPTPSLEDSFFPLSSSSSVSLSFNLPSSTSSPGSSDSGGAIETDLILAAELGQALLEKNEELAASLEQRERELELMSKALQQEKHVLDRRLEMNELVSGQREADLAADLAALRTELERHHSQGRDRRKDDGAQLTQLANHNQRLVEQLAEAVSLEHSLRTELRSLREEQDESSFSQSINFTQLENIQAENRVLLGRLSYMEAQLKTSQADSDRLRIEREGLRDRLSELQTKLREKEAEIEQEQGLTFELRTVNRSLQQKALNLGEESILDSTQTQPLSLHSEIQQSQVHAHKRTQRPVFVNLGLTGPQNTLFVLMLCKKTPSHKVMISQISHLLCTSPFAKQVKEALLAHSTVLQARNEEIQALKKESSLESEVATVRQEKETLTQQLLNIIKQKVVLSQELEVWQEDMRLVINEQVQQREEERQRENLRERQTNKAAGLQRNNCRGKHQALYFTI</sequence>
<dbReference type="AlphaFoldDB" id="G3QBN6"/>
<evidence type="ECO:0000313" key="7">
    <source>
        <dbReference type="Ensembl" id="ENSGACP00000027302.1"/>
    </source>
</evidence>
<feature type="coiled-coil region" evidence="5">
    <location>
        <begin position="60"/>
        <end position="94"/>
    </location>
</feature>
<protein>
    <recommendedName>
        <fullName evidence="2">BICD family-like cargo adapter 2</fullName>
    </recommendedName>
    <alternativeName>
        <fullName evidence="3">Bicaudal D-related protein 2</fullName>
    </alternativeName>
    <alternativeName>
        <fullName evidence="4">Coiled-coil domain-containing protein 64B</fullName>
    </alternativeName>
</protein>
<name>G3QBN6_GASAC</name>
<dbReference type="InterPro" id="IPR051149">
    <property type="entry name" value="Spindly/BICDR_Dynein_Adapter"/>
</dbReference>
<feature type="region of interest" description="Disordered" evidence="6">
    <location>
        <begin position="1"/>
        <end position="46"/>
    </location>
</feature>
<proteinExistence type="predicted"/>
<reference evidence="7" key="2">
    <citation type="submission" date="2024-04" db="UniProtKB">
        <authorList>
            <consortium name="Ensembl"/>
        </authorList>
    </citation>
    <scope>IDENTIFICATION</scope>
</reference>
<dbReference type="PANTHER" id="PTHR32123:SF11">
    <property type="entry name" value="BICD FAMILY-LIKE CARGO ADAPTER 2-RELATED"/>
    <property type="match status" value="1"/>
</dbReference>
<accession>G3QBN6</accession>
<evidence type="ECO:0000256" key="3">
    <source>
        <dbReference type="ARBA" id="ARBA00041790"/>
    </source>
</evidence>
<dbReference type="PANTHER" id="PTHR32123">
    <property type="entry name" value="BICD FAMILY-LIKE CARGO ADAPTER"/>
    <property type="match status" value="1"/>
</dbReference>
<keyword evidence="1 5" id="KW-0175">Coiled coil</keyword>
<evidence type="ECO:0000256" key="1">
    <source>
        <dbReference type="ARBA" id="ARBA00023054"/>
    </source>
</evidence>
<organism evidence="7">
    <name type="scientific">Gasterosteus aculeatus</name>
    <name type="common">Three-spined stickleback</name>
    <dbReference type="NCBI Taxonomy" id="69293"/>
    <lineage>
        <taxon>Eukaryota</taxon>
        <taxon>Metazoa</taxon>
        <taxon>Chordata</taxon>
        <taxon>Craniata</taxon>
        <taxon>Vertebrata</taxon>
        <taxon>Euteleostomi</taxon>
        <taxon>Actinopterygii</taxon>
        <taxon>Neopterygii</taxon>
        <taxon>Teleostei</taxon>
        <taxon>Neoteleostei</taxon>
        <taxon>Acanthomorphata</taxon>
        <taxon>Eupercaria</taxon>
        <taxon>Perciformes</taxon>
        <taxon>Cottioidei</taxon>
        <taxon>Gasterosteales</taxon>
        <taxon>Gasterosteidae</taxon>
        <taxon>Gasterosteus</taxon>
    </lineage>
</organism>
<evidence type="ECO:0000256" key="5">
    <source>
        <dbReference type="SAM" id="Coils"/>
    </source>
</evidence>
<evidence type="ECO:0000256" key="2">
    <source>
        <dbReference type="ARBA" id="ARBA00040983"/>
    </source>
</evidence>
<dbReference type="Ensembl" id="ENSGACT00000027354.1">
    <property type="protein sequence ID" value="ENSGACP00000027302.1"/>
    <property type="gene ID" value="ENSGACG00000020641.1"/>
</dbReference>